<protein>
    <submittedName>
        <fullName evidence="5">Testis-specific serine/threonine-protein kinase 5</fullName>
    </submittedName>
</protein>
<accession>A0A6A4VUL4</accession>
<dbReference type="GO" id="GO:0005524">
    <property type="term" value="F:ATP binding"/>
    <property type="evidence" value="ECO:0007669"/>
    <property type="project" value="UniProtKB-KW"/>
</dbReference>
<dbReference type="Proteomes" id="UP000440578">
    <property type="component" value="Unassembled WGS sequence"/>
</dbReference>
<dbReference type="PANTHER" id="PTHR24346:SF84">
    <property type="entry name" value="TESTIS SPECIFIC SERINE KINASE 5"/>
    <property type="match status" value="1"/>
</dbReference>
<reference evidence="5 6" key="1">
    <citation type="submission" date="2019-07" db="EMBL/GenBank/DDBJ databases">
        <title>Draft genome assembly of a fouling barnacle, Amphibalanus amphitrite (Darwin, 1854): The first reference genome for Thecostraca.</title>
        <authorList>
            <person name="Kim W."/>
        </authorList>
    </citation>
    <scope>NUCLEOTIDE SEQUENCE [LARGE SCALE GENOMIC DNA]</scope>
    <source>
        <strain evidence="5">SNU_AA5</strain>
        <tissue evidence="5">Soma without cirri and trophi</tissue>
    </source>
</reference>
<gene>
    <name evidence="5" type="primary">Tssk5_0</name>
    <name evidence="5" type="ORF">FJT64_007848</name>
</gene>
<dbReference type="InterPro" id="IPR008271">
    <property type="entry name" value="Ser/Thr_kinase_AS"/>
</dbReference>
<evidence type="ECO:0000313" key="6">
    <source>
        <dbReference type="Proteomes" id="UP000440578"/>
    </source>
</evidence>
<keyword evidence="5" id="KW-0808">Transferase</keyword>
<evidence type="ECO:0000259" key="4">
    <source>
        <dbReference type="PROSITE" id="PS50011"/>
    </source>
</evidence>
<evidence type="ECO:0000256" key="1">
    <source>
        <dbReference type="ARBA" id="ARBA00022741"/>
    </source>
</evidence>
<feature type="region of interest" description="Disordered" evidence="3">
    <location>
        <begin position="462"/>
        <end position="481"/>
    </location>
</feature>
<dbReference type="EMBL" id="VIIS01001684">
    <property type="protein sequence ID" value="KAF0294482.1"/>
    <property type="molecule type" value="Genomic_DNA"/>
</dbReference>
<dbReference type="PANTHER" id="PTHR24346">
    <property type="entry name" value="MAP/MICROTUBULE AFFINITY-REGULATING KINASE"/>
    <property type="match status" value="1"/>
</dbReference>
<evidence type="ECO:0000256" key="2">
    <source>
        <dbReference type="ARBA" id="ARBA00022840"/>
    </source>
</evidence>
<dbReference type="InterPro" id="IPR000719">
    <property type="entry name" value="Prot_kinase_dom"/>
</dbReference>
<evidence type="ECO:0000256" key="3">
    <source>
        <dbReference type="SAM" id="MobiDB-lite"/>
    </source>
</evidence>
<dbReference type="PROSITE" id="PS00108">
    <property type="entry name" value="PROTEIN_KINASE_ST"/>
    <property type="match status" value="1"/>
</dbReference>
<name>A0A6A4VUL4_AMPAM</name>
<dbReference type="AlphaFoldDB" id="A0A6A4VUL4"/>
<dbReference type="SMART" id="SM00220">
    <property type="entry name" value="S_TKc"/>
    <property type="match status" value="1"/>
</dbReference>
<keyword evidence="2" id="KW-0067">ATP-binding</keyword>
<comment type="caution">
    <text evidence="5">The sequence shown here is derived from an EMBL/GenBank/DDBJ whole genome shotgun (WGS) entry which is preliminary data.</text>
</comment>
<dbReference type="InterPro" id="IPR011009">
    <property type="entry name" value="Kinase-like_dom_sf"/>
</dbReference>
<proteinExistence type="predicted"/>
<sequence>MADGGPSEWDSDAAALKQLQMPFALRLKGEDAFRPDRRRREALKQEGITLFETIAEGSFSKIRRAYFQREHKEVVVKVISKQRAPDEYYSKFLPRELATLRLTQEHPLVVDLYAAYEGPAAYYLVMEYCERGDLLDYVNKMGYLNEVEARAFFRQMVDAVQYLHHMGIVHRDIKLENMLLNADYEIRIADFGFARFHGEQLSETKCGSFVYTAPEIFYGHPYNAVCADLWSLGVCLYAMVCGRLPLAQTRADLRDPHALLTAAHRKVHFTKPVTAECRDTTRRLLSPAPERRPTTAELKQCAWMCRPLAADGSDAALGASWSSHSSLRRRPSALSAAAAGEPQLPGAVCEQRHGAFQPTRPVGRVLRALASGRARGLSRRELLGGRPGAVTGVAGPVGRQLSLLVLHEQHGAGRGAALRRSTSNSMVLLPSEAVMQAAQSRTALTVRSDLQMLKHSMGGQAARAAKQEGRSAKKKGSAKYTSAKMRWKAAVLAMKRQRFNRWRDLCQKLGKLPHMRIEDAEQELDLEQNFDFTQF</sequence>
<dbReference type="Gene3D" id="1.10.510.10">
    <property type="entry name" value="Transferase(Phosphotransferase) domain 1"/>
    <property type="match status" value="1"/>
</dbReference>
<organism evidence="5 6">
    <name type="scientific">Amphibalanus amphitrite</name>
    <name type="common">Striped barnacle</name>
    <name type="synonym">Balanus amphitrite</name>
    <dbReference type="NCBI Taxonomy" id="1232801"/>
    <lineage>
        <taxon>Eukaryota</taxon>
        <taxon>Metazoa</taxon>
        <taxon>Ecdysozoa</taxon>
        <taxon>Arthropoda</taxon>
        <taxon>Crustacea</taxon>
        <taxon>Multicrustacea</taxon>
        <taxon>Cirripedia</taxon>
        <taxon>Thoracica</taxon>
        <taxon>Thoracicalcarea</taxon>
        <taxon>Balanomorpha</taxon>
        <taxon>Balanoidea</taxon>
        <taxon>Balanidae</taxon>
        <taxon>Amphibalaninae</taxon>
        <taxon>Amphibalanus</taxon>
    </lineage>
</organism>
<dbReference type="GO" id="GO:0000226">
    <property type="term" value="P:microtubule cytoskeleton organization"/>
    <property type="evidence" value="ECO:0007669"/>
    <property type="project" value="TreeGrafter"/>
</dbReference>
<dbReference type="OrthoDB" id="541276at2759"/>
<dbReference type="Pfam" id="PF00069">
    <property type="entry name" value="Pkinase"/>
    <property type="match status" value="1"/>
</dbReference>
<dbReference type="FunFam" id="1.10.510.10:FF:000571">
    <property type="entry name" value="Maternal embryonic leucine zipper kinase"/>
    <property type="match status" value="1"/>
</dbReference>
<keyword evidence="5" id="KW-0418">Kinase</keyword>
<keyword evidence="1" id="KW-0547">Nucleotide-binding</keyword>
<dbReference type="SUPFAM" id="SSF56112">
    <property type="entry name" value="Protein kinase-like (PK-like)"/>
    <property type="match status" value="1"/>
</dbReference>
<dbReference type="GO" id="GO:0035556">
    <property type="term" value="P:intracellular signal transduction"/>
    <property type="evidence" value="ECO:0007669"/>
    <property type="project" value="TreeGrafter"/>
</dbReference>
<keyword evidence="6" id="KW-1185">Reference proteome</keyword>
<evidence type="ECO:0000313" key="5">
    <source>
        <dbReference type="EMBL" id="KAF0294482.1"/>
    </source>
</evidence>
<dbReference type="GO" id="GO:0050321">
    <property type="term" value="F:tau-protein kinase activity"/>
    <property type="evidence" value="ECO:0007669"/>
    <property type="project" value="TreeGrafter"/>
</dbReference>
<dbReference type="PROSITE" id="PS50011">
    <property type="entry name" value="PROTEIN_KINASE_DOM"/>
    <property type="match status" value="1"/>
</dbReference>
<feature type="domain" description="Protein kinase" evidence="4">
    <location>
        <begin position="48"/>
        <end position="304"/>
    </location>
</feature>
<dbReference type="GO" id="GO:0005737">
    <property type="term" value="C:cytoplasm"/>
    <property type="evidence" value="ECO:0007669"/>
    <property type="project" value="TreeGrafter"/>
</dbReference>